<evidence type="ECO:0000313" key="3">
    <source>
        <dbReference type="Proteomes" id="UP000002287"/>
    </source>
</evidence>
<gene>
    <name evidence="2" type="ordered locus">Bcep1808_6961</name>
</gene>
<dbReference type="EMBL" id="CP000617">
    <property type="protein sequence ID" value="ABO59847.1"/>
    <property type="molecule type" value="Genomic_DNA"/>
</dbReference>
<geneLocation type="plasmid" evidence="2 3">
    <name>pBVIE01</name>
</geneLocation>
<dbReference type="PANTHER" id="PTHR38432">
    <property type="entry name" value="TELA-LIKE PROTEIN SAOUHSC_01408"/>
    <property type="match status" value="1"/>
</dbReference>
<dbReference type="InterPro" id="IPR008863">
    <property type="entry name" value="Toxic_anion-R_TelA"/>
</dbReference>
<dbReference type="KEGG" id="bvi:Bcep1808_6961"/>
<keyword evidence="2" id="KW-0614">Plasmid</keyword>
<proteinExistence type="inferred from homology"/>
<dbReference type="PANTHER" id="PTHR38432:SF1">
    <property type="entry name" value="TELA-LIKE PROTEIN SAOUHSC_01408"/>
    <property type="match status" value="1"/>
</dbReference>
<organism evidence="2 3">
    <name type="scientific">Burkholderia vietnamiensis (strain G4 / LMG 22486)</name>
    <name type="common">Burkholderia cepacia (strain R1808)</name>
    <dbReference type="NCBI Taxonomy" id="269482"/>
    <lineage>
        <taxon>Bacteria</taxon>
        <taxon>Pseudomonadati</taxon>
        <taxon>Pseudomonadota</taxon>
        <taxon>Betaproteobacteria</taxon>
        <taxon>Burkholderiales</taxon>
        <taxon>Burkholderiaceae</taxon>
        <taxon>Burkholderia</taxon>
        <taxon>Burkholderia cepacia complex</taxon>
    </lineage>
</organism>
<evidence type="ECO:0000256" key="1">
    <source>
        <dbReference type="ARBA" id="ARBA00005541"/>
    </source>
</evidence>
<name>A4JU94_BURVG</name>
<evidence type="ECO:0000313" key="2">
    <source>
        <dbReference type="EMBL" id="ABO59847.1"/>
    </source>
</evidence>
<accession>A4JU94</accession>
<reference evidence="2 3" key="1">
    <citation type="submission" date="2007-03" db="EMBL/GenBank/DDBJ databases">
        <title>Complete sequence of plasmid pBVIE01 of Burkholderia vietnamiensis G4.</title>
        <authorList>
            <consortium name="US DOE Joint Genome Institute"/>
            <person name="Copeland A."/>
            <person name="Lucas S."/>
            <person name="Lapidus A."/>
            <person name="Barry K."/>
            <person name="Detter J.C."/>
            <person name="Glavina del Rio T."/>
            <person name="Hammon N."/>
            <person name="Israni S."/>
            <person name="Dalin E."/>
            <person name="Tice H."/>
            <person name="Pitluck S."/>
            <person name="Chain P."/>
            <person name="Malfatti S."/>
            <person name="Shin M."/>
            <person name="Vergez L."/>
            <person name="Schmutz J."/>
            <person name="Larimer F."/>
            <person name="Land M."/>
            <person name="Hauser L."/>
            <person name="Kyrpides N."/>
            <person name="Tiedje J."/>
            <person name="Richardson P."/>
        </authorList>
    </citation>
    <scope>NUCLEOTIDE SEQUENCE [LARGE SCALE GENOMIC DNA]</scope>
    <source>
        <strain evidence="3">G4 / LMG 22486</strain>
        <plasmid evidence="2 3">pBVIE01</plasmid>
    </source>
</reference>
<comment type="similarity">
    <text evidence="1">Belongs to the TelA family.</text>
</comment>
<dbReference type="Proteomes" id="UP000002287">
    <property type="component" value="Plasmid pBVIE01"/>
</dbReference>
<sequence>MPVVQPVPSTAGVGLVAARAGSVGVPRKLMSDDEIDAIGTEHGAAAASMSRTYLSTVRAADGGAFGEKLNELIAIAKGLDPKAMHKGSLLGRVGNLLKSTKERLLAQYDDVNQRIDTLVAQLEVTAKKQKDGISTLEQMYTFNYTTHQGLEEGKRQCENALADYRAALGAEEAAKDAFAAQRLMDMQRRIDALTVKVDDLNRAMLLTKQLAPQIRTEQDRKRTLGSKFATVKTILIPAWTNAFSLYLEQLDTKVATDLVNATYDATDAALRAQADLGRQNAQEVARLSQRPVVATETFEYAQQQLFGALDDINQIVEEGERQREQDASRLRQLEQDLVSRFSPKNR</sequence>
<dbReference type="AlphaFoldDB" id="A4JU94"/>
<protein>
    <submittedName>
        <fullName evidence="2">Toxic anion resistance family protein</fullName>
    </submittedName>
</protein>
<dbReference type="Pfam" id="PF05816">
    <property type="entry name" value="TelA"/>
    <property type="match status" value="1"/>
</dbReference>
<dbReference type="HOGENOM" id="CLU_032111_0_0_4"/>